<feature type="domain" description="HTH arsR-type" evidence="4">
    <location>
        <begin position="19"/>
        <end position="101"/>
    </location>
</feature>
<dbReference type="InterPro" id="IPR036390">
    <property type="entry name" value="WH_DNA-bd_sf"/>
</dbReference>
<evidence type="ECO:0000256" key="3">
    <source>
        <dbReference type="ARBA" id="ARBA00023163"/>
    </source>
</evidence>
<dbReference type="InterPro" id="IPR051011">
    <property type="entry name" value="Metal_resp_trans_reg"/>
</dbReference>
<evidence type="ECO:0000256" key="1">
    <source>
        <dbReference type="ARBA" id="ARBA00023015"/>
    </source>
</evidence>
<evidence type="ECO:0000256" key="2">
    <source>
        <dbReference type="ARBA" id="ARBA00023125"/>
    </source>
</evidence>
<keyword evidence="1" id="KW-0805">Transcription regulation</keyword>
<dbReference type="PANTHER" id="PTHR43132">
    <property type="entry name" value="ARSENICAL RESISTANCE OPERON REPRESSOR ARSR-RELATED"/>
    <property type="match status" value="1"/>
</dbReference>
<gene>
    <name evidence="5" type="ORF">D7S86_04085</name>
</gene>
<evidence type="ECO:0000313" key="5">
    <source>
        <dbReference type="EMBL" id="RKP59095.1"/>
    </source>
</evidence>
<dbReference type="EMBL" id="RBZU01000001">
    <property type="protein sequence ID" value="RKP59095.1"/>
    <property type="molecule type" value="Genomic_DNA"/>
</dbReference>
<dbReference type="CDD" id="cd00090">
    <property type="entry name" value="HTH_ARSR"/>
    <property type="match status" value="1"/>
</dbReference>
<comment type="caution">
    <text evidence="5">The sequence shown here is derived from an EMBL/GenBank/DDBJ whole genome shotgun (WGS) entry which is preliminary data.</text>
</comment>
<dbReference type="InterPro" id="IPR036388">
    <property type="entry name" value="WH-like_DNA-bd_sf"/>
</dbReference>
<keyword evidence="6" id="KW-1185">Reference proteome</keyword>
<dbReference type="PANTHER" id="PTHR43132:SF2">
    <property type="entry name" value="ARSENICAL RESISTANCE OPERON REPRESSOR ARSR-RELATED"/>
    <property type="match status" value="1"/>
</dbReference>
<accession>A0A494YAA8</accession>
<dbReference type="Proteomes" id="UP000270342">
    <property type="component" value="Unassembled WGS sequence"/>
</dbReference>
<protein>
    <submittedName>
        <fullName evidence="5">ArsR family transcriptional regulator</fullName>
    </submittedName>
</protein>
<dbReference type="SUPFAM" id="SSF46785">
    <property type="entry name" value="Winged helix' DNA-binding domain"/>
    <property type="match status" value="1"/>
</dbReference>
<proteinExistence type="predicted"/>
<evidence type="ECO:0000259" key="4">
    <source>
        <dbReference type="SMART" id="SM00418"/>
    </source>
</evidence>
<dbReference type="RefSeq" id="WP_121083651.1">
    <property type="nucleotide sequence ID" value="NZ_RBZU01000001.1"/>
</dbReference>
<sequence length="322" mass="35497">MAPVSGSRVLVVEGEAALPVVKALASETRQTILSLLTHNVMNVSELAEIMNQPHSTIGFNLNQLQAAGLVTFEFEPGTRGSQKLCAKAYDEVHIRLPGAAVASEADQVVVVTMPIGSYRYLEATPTCGLASESKIIGMLDDPRSFFEPEHVYAQMLWFREGYVEYAFPNNLPYGALARSLELSMEICSEAPQYDPNWPSDITLWINDREIGTWTSPGDFGGTPGLLTPAWWHTDQTTSGMLKRWRVTPEGAMIDGVELSATTIDALALADANHVKVKLGIKPDARHRGGLNLFGRKFGNYPQDIVMRIHYEFPHDAPKVTIR</sequence>
<dbReference type="SMART" id="SM00418">
    <property type="entry name" value="HTH_ARSR"/>
    <property type="match status" value="1"/>
</dbReference>
<reference evidence="5 6" key="1">
    <citation type="submission" date="2018-10" db="EMBL/GenBank/DDBJ databases">
        <title>Robbsia sp. DHC34, isolated from soil.</title>
        <authorList>
            <person name="Gao Z.-H."/>
            <person name="Qiu L.-H."/>
        </authorList>
    </citation>
    <scope>NUCLEOTIDE SEQUENCE [LARGE SCALE GENOMIC DNA]</scope>
    <source>
        <strain evidence="5 6">DHC34</strain>
    </source>
</reference>
<dbReference type="GO" id="GO:0003677">
    <property type="term" value="F:DNA binding"/>
    <property type="evidence" value="ECO:0007669"/>
    <property type="project" value="UniProtKB-KW"/>
</dbReference>
<dbReference type="InterPro" id="IPR001845">
    <property type="entry name" value="HTH_ArsR_DNA-bd_dom"/>
</dbReference>
<dbReference type="AlphaFoldDB" id="A0A494YAA8"/>
<dbReference type="GO" id="GO:0003700">
    <property type="term" value="F:DNA-binding transcription factor activity"/>
    <property type="evidence" value="ECO:0007669"/>
    <property type="project" value="InterPro"/>
</dbReference>
<dbReference type="InterPro" id="IPR011991">
    <property type="entry name" value="ArsR-like_HTH"/>
</dbReference>
<keyword evidence="2" id="KW-0238">DNA-binding</keyword>
<dbReference type="Gene3D" id="1.10.10.10">
    <property type="entry name" value="Winged helix-like DNA-binding domain superfamily/Winged helix DNA-binding domain"/>
    <property type="match status" value="1"/>
</dbReference>
<keyword evidence="3" id="KW-0804">Transcription</keyword>
<name>A0A494YAA8_9BURK</name>
<evidence type="ECO:0000313" key="6">
    <source>
        <dbReference type="Proteomes" id="UP000270342"/>
    </source>
</evidence>
<dbReference type="Pfam" id="PF12840">
    <property type="entry name" value="HTH_20"/>
    <property type="match status" value="1"/>
</dbReference>
<organism evidence="5 6">
    <name type="scientific">Pararobbsia silviterrae</name>
    <dbReference type="NCBI Taxonomy" id="1792498"/>
    <lineage>
        <taxon>Bacteria</taxon>
        <taxon>Pseudomonadati</taxon>
        <taxon>Pseudomonadota</taxon>
        <taxon>Betaproteobacteria</taxon>
        <taxon>Burkholderiales</taxon>
        <taxon>Burkholderiaceae</taxon>
        <taxon>Pararobbsia</taxon>
    </lineage>
</organism>
<dbReference type="OrthoDB" id="46768at2"/>